<evidence type="ECO:0000313" key="3">
    <source>
        <dbReference type="EMBL" id="ABB74286.1"/>
    </source>
</evidence>
<proteinExistence type="inferred from homology"/>
<name>Q2YAD5_NITMU</name>
<reference evidence="3 5" key="3">
    <citation type="journal article" date="2008" name="Appl. Environ. Microbiol.">
        <title>Complete genome sequence of Nitrosospira multiformis, an ammonia-oxidizing bacterium from the soil environment.</title>
        <authorList>
            <person name="Norton J.M."/>
            <person name="Klotz M.G."/>
            <person name="Stein L.Y."/>
            <person name="Arp D.J."/>
            <person name="Bottomley P.J."/>
            <person name="Chain P.S."/>
            <person name="Hauser L.J."/>
            <person name="Land M.L."/>
            <person name="Larimer F.W."/>
            <person name="Shin M.W."/>
            <person name="Starkenburg S.R."/>
        </authorList>
    </citation>
    <scope>NUCLEOTIDE SEQUENCE [LARGE SCALE GENOMIC DNA]</scope>
    <source>
        <strain evidence="3">ATCC 25196</strain>
        <strain evidence="5">ATCC 25196 / NCIMB 11849 / C 71</strain>
    </source>
</reference>
<dbReference type="Proteomes" id="UP000002718">
    <property type="component" value="Chromosome"/>
</dbReference>
<dbReference type="AlphaFoldDB" id="Q2YAD5"/>
<dbReference type="EMBL" id="FNVK01000002">
    <property type="protein sequence ID" value="SEF49510.1"/>
    <property type="molecule type" value="Genomic_DNA"/>
</dbReference>
<dbReference type="RefSeq" id="WP_011380331.1">
    <property type="nucleotide sequence ID" value="NC_007614.1"/>
</dbReference>
<dbReference type="HOGENOM" id="CLU_154558_12_2_4"/>
<dbReference type="PANTHER" id="PTHR38781:SF1">
    <property type="entry name" value="ANTITOXIN DINJ-RELATED"/>
    <property type="match status" value="1"/>
</dbReference>
<evidence type="ECO:0000256" key="2">
    <source>
        <dbReference type="ARBA" id="ARBA00022649"/>
    </source>
</evidence>
<dbReference type="EMBL" id="CP000103">
    <property type="protein sequence ID" value="ABB74286.1"/>
    <property type="molecule type" value="Genomic_DNA"/>
</dbReference>
<dbReference type="KEGG" id="nmu:Nmul_A0983"/>
<evidence type="ECO:0000313" key="5">
    <source>
        <dbReference type="Proteomes" id="UP000002718"/>
    </source>
</evidence>
<keyword evidence="2" id="KW-1277">Toxin-antitoxin system</keyword>
<reference evidence="5" key="2">
    <citation type="submission" date="2005-08" db="EMBL/GenBank/DDBJ databases">
        <title>Complete sequence of chromosome 1 of Nitrosospira multiformis ATCC 25196.</title>
        <authorList>
            <person name="Copeland A."/>
            <person name="Lucas S."/>
            <person name="Lapidus A."/>
            <person name="Barry K."/>
            <person name="Detter J.C."/>
            <person name="Glavina T."/>
            <person name="Hammon N."/>
            <person name="Israni S."/>
            <person name="Pitluck S."/>
            <person name="Chain P."/>
            <person name="Malfatti S."/>
            <person name="Shin M."/>
            <person name="Vergez L."/>
            <person name="Schmutz J."/>
            <person name="Larimer F."/>
            <person name="Land M."/>
            <person name="Hauser L."/>
            <person name="Kyrpides N."/>
            <person name="Lykidis A."/>
            <person name="Richardson P."/>
        </authorList>
    </citation>
    <scope>NUCLEOTIDE SEQUENCE [LARGE SCALE GENOMIC DNA]</scope>
    <source>
        <strain evidence="5">ATCC 25196 / NCIMB 11849 / C 71</strain>
    </source>
</reference>
<organism evidence="3 5">
    <name type="scientific">Nitrosospira multiformis (strain ATCC 25196 / NCIMB 11849 / C 71)</name>
    <dbReference type="NCBI Taxonomy" id="323848"/>
    <lineage>
        <taxon>Bacteria</taxon>
        <taxon>Pseudomonadati</taxon>
        <taxon>Pseudomonadota</taxon>
        <taxon>Betaproteobacteria</taxon>
        <taxon>Nitrosomonadales</taxon>
        <taxon>Nitrosomonadaceae</taxon>
        <taxon>Nitrosospira</taxon>
    </lineage>
</organism>
<reference evidence="3" key="1">
    <citation type="submission" date="2005-08" db="EMBL/GenBank/DDBJ databases">
        <title>Complete sequence of Chromosome 1 of Nitrosospira multiformis ATCC 25196.</title>
        <authorList>
            <consortium name="US DOE Joint Genome Institute"/>
            <person name="Copeland A."/>
            <person name="Lucas S."/>
            <person name="Lapidus A."/>
            <person name="Barry K."/>
            <person name="Detter J.C."/>
            <person name="Glavina T."/>
            <person name="Hammon N."/>
            <person name="Israni S."/>
            <person name="Pitluck S."/>
            <person name="Chain P."/>
            <person name="Malfatti S."/>
            <person name="Shin M."/>
            <person name="Vergez L."/>
            <person name="Schmutz J."/>
            <person name="Larimer F."/>
            <person name="Land M."/>
            <person name="Hauser L."/>
            <person name="Kyrpides N."/>
            <person name="Lykidis A."/>
            <person name="Richardson P."/>
        </authorList>
    </citation>
    <scope>NUCLEOTIDE SEQUENCE</scope>
    <source>
        <strain evidence="3">ATCC 25196</strain>
    </source>
</reference>
<protein>
    <submittedName>
        <fullName evidence="4">DNA-damage-inducible protein J</fullName>
    </submittedName>
    <submittedName>
        <fullName evidence="3">RelB antitoxin</fullName>
    </submittedName>
</protein>
<sequence length="90" mass="10180">MRVDTQTKEEASRVLGETGLAVSHDIRLFLRSVGSKKKLPFHPMDFFEPDAETIAAMEEAERGENLTTCETVVLSWRRNSLREWEAAVAS</sequence>
<accession>Q2YAD5</accession>
<comment type="similarity">
    <text evidence="1">Belongs to the RelB/DinJ antitoxin family.</text>
</comment>
<evidence type="ECO:0000256" key="1">
    <source>
        <dbReference type="ARBA" id="ARBA00010562"/>
    </source>
</evidence>
<dbReference type="OrthoDB" id="1666683at2"/>
<dbReference type="InterPro" id="IPR007337">
    <property type="entry name" value="RelB/DinJ"/>
</dbReference>
<gene>
    <name evidence="3" type="ordered locus">Nmul_A0983</name>
    <name evidence="4" type="ORF">SAMN05216403_102158</name>
</gene>
<evidence type="ECO:0000313" key="6">
    <source>
        <dbReference type="Proteomes" id="UP000236751"/>
    </source>
</evidence>
<dbReference type="eggNOG" id="COG3077">
    <property type="taxonomic scope" value="Bacteria"/>
</dbReference>
<evidence type="ECO:0000313" key="4">
    <source>
        <dbReference type="EMBL" id="SEF49510.1"/>
    </source>
</evidence>
<reference evidence="4 6" key="4">
    <citation type="submission" date="2016-10" db="EMBL/GenBank/DDBJ databases">
        <authorList>
            <person name="de Groot N.N."/>
        </authorList>
    </citation>
    <scope>NUCLEOTIDE SEQUENCE [LARGE SCALE GENOMIC DNA]</scope>
    <source>
        <strain evidence="4 6">Nl13</strain>
    </source>
</reference>
<dbReference type="Proteomes" id="UP000236751">
    <property type="component" value="Unassembled WGS sequence"/>
</dbReference>
<dbReference type="GO" id="GO:0006355">
    <property type="term" value="P:regulation of DNA-templated transcription"/>
    <property type="evidence" value="ECO:0007669"/>
    <property type="project" value="InterPro"/>
</dbReference>
<dbReference type="Pfam" id="PF04221">
    <property type="entry name" value="RelB"/>
    <property type="match status" value="1"/>
</dbReference>
<dbReference type="Gene3D" id="1.10.1220.10">
    <property type="entry name" value="Met repressor-like"/>
    <property type="match status" value="1"/>
</dbReference>
<dbReference type="InterPro" id="IPR013321">
    <property type="entry name" value="Arc_rbn_hlx_hlx"/>
</dbReference>
<keyword evidence="5" id="KW-1185">Reference proteome</keyword>
<dbReference type="GO" id="GO:0006351">
    <property type="term" value="P:DNA-templated transcription"/>
    <property type="evidence" value="ECO:0007669"/>
    <property type="project" value="TreeGrafter"/>
</dbReference>
<dbReference type="STRING" id="323848.Nmul_A0983"/>
<dbReference type="PANTHER" id="PTHR38781">
    <property type="entry name" value="ANTITOXIN DINJ-RELATED"/>
    <property type="match status" value="1"/>
</dbReference>